<evidence type="ECO:0000256" key="3">
    <source>
        <dbReference type="ARBA" id="ARBA00005712"/>
    </source>
</evidence>
<dbReference type="GO" id="GO:0012505">
    <property type="term" value="C:endomembrane system"/>
    <property type="evidence" value="ECO:0007669"/>
    <property type="project" value="UniProtKB-SubCell"/>
</dbReference>
<evidence type="ECO:0000256" key="1">
    <source>
        <dbReference type="ARBA" id="ARBA00003543"/>
    </source>
</evidence>
<evidence type="ECO:0000256" key="8">
    <source>
        <dbReference type="ARBA" id="ARBA00023310"/>
    </source>
</evidence>
<comment type="subcellular location">
    <subcellularLocation>
        <location evidence="9">Cell membrane</location>
        <topology evidence="9">Peripheral membrane protein</topology>
    </subcellularLocation>
    <subcellularLocation>
        <location evidence="2">Endomembrane system</location>
        <topology evidence="2">Peripheral membrane protein</topology>
    </subcellularLocation>
</comment>
<dbReference type="Pfam" id="PF02823">
    <property type="entry name" value="ATP-synt_DE_N"/>
    <property type="match status" value="1"/>
</dbReference>
<keyword evidence="7 9" id="KW-0139">CF(1)</keyword>
<evidence type="ECO:0000256" key="2">
    <source>
        <dbReference type="ARBA" id="ARBA00004184"/>
    </source>
</evidence>
<dbReference type="PANTHER" id="PTHR13822:SF10">
    <property type="entry name" value="ATP SYNTHASE EPSILON CHAIN, CHLOROPLASTIC"/>
    <property type="match status" value="1"/>
</dbReference>
<comment type="function">
    <text evidence="1 9">Produces ATP from ADP in the presence of a proton gradient across the membrane.</text>
</comment>
<dbReference type="GO" id="GO:0016787">
    <property type="term" value="F:hydrolase activity"/>
    <property type="evidence" value="ECO:0007669"/>
    <property type="project" value="UniProtKB-KW"/>
</dbReference>
<evidence type="ECO:0000256" key="5">
    <source>
        <dbReference type="ARBA" id="ARBA00023065"/>
    </source>
</evidence>
<dbReference type="SUPFAM" id="SSF51344">
    <property type="entry name" value="Epsilon subunit of F1F0-ATP synthase N-terminal domain"/>
    <property type="match status" value="1"/>
</dbReference>
<protein>
    <recommendedName>
        <fullName evidence="9">ATP synthase epsilon chain</fullName>
    </recommendedName>
    <alternativeName>
        <fullName evidence="9">ATP synthase F1 sector epsilon subunit</fullName>
    </alternativeName>
    <alternativeName>
        <fullName evidence="9">F-ATPase epsilon subunit</fullName>
    </alternativeName>
</protein>
<comment type="subunit">
    <text evidence="9 10">F-type ATPases have 2 components, CF(1) - the catalytic core - and CF(0) - the membrane proton channel. CF(1) has five subunits: alpha(3), beta(3), gamma(1), delta(1), epsilon(1). CF(0) has three main subunits: a, b and c.</text>
</comment>
<feature type="domain" description="ATP synthase F1 complex delta/epsilon subunit N-terminal" evidence="11">
    <location>
        <begin position="6"/>
        <end position="83"/>
    </location>
</feature>
<evidence type="ECO:0000256" key="6">
    <source>
        <dbReference type="ARBA" id="ARBA00023136"/>
    </source>
</evidence>
<keyword evidence="12" id="KW-0378">Hydrolase</keyword>
<sequence>MAAPIEFEVVTPEKLLFSETVDMVTIPGTEGYFGVLGGHAEMISTVRSGVLRIGEGKNAKHLAISKGFAEVRPDRVTLLVDEAHNVEDIDVAAVKSGKGKDEEALAGTPAEAPEYKEIANKVAFAEAQIAATEGKLF</sequence>
<dbReference type="HAMAP" id="MF_00530">
    <property type="entry name" value="ATP_synth_epsil_bac"/>
    <property type="match status" value="1"/>
</dbReference>
<dbReference type="PANTHER" id="PTHR13822">
    <property type="entry name" value="ATP SYNTHASE DELTA/EPSILON CHAIN"/>
    <property type="match status" value="1"/>
</dbReference>
<dbReference type="GO" id="GO:0045259">
    <property type="term" value="C:proton-transporting ATP synthase complex"/>
    <property type="evidence" value="ECO:0007669"/>
    <property type="project" value="UniProtKB-KW"/>
</dbReference>
<accession>A0A1S7LP29</accession>
<comment type="similarity">
    <text evidence="3 9 10">Belongs to the ATPase epsilon chain family.</text>
</comment>
<dbReference type="GO" id="GO:0005886">
    <property type="term" value="C:plasma membrane"/>
    <property type="evidence" value="ECO:0007669"/>
    <property type="project" value="UniProtKB-SubCell"/>
</dbReference>
<keyword evidence="6 9" id="KW-0472">Membrane</keyword>
<name>A0A1S7LP29_MAGMO</name>
<evidence type="ECO:0000259" key="11">
    <source>
        <dbReference type="Pfam" id="PF02823"/>
    </source>
</evidence>
<organism evidence="12">
    <name type="scientific">Magnetococcus massalia (strain MO-1)</name>
    <dbReference type="NCBI Taxonomy" id="451514"/>
    <lineage>
        <taxon>Bacteria</taxon>
        <taxon>Pseudomonadati</taxon>
        <taxon>Pseudomonadota</taxon>
        <taxon>Magnetococcia</taxon>
        <taxon>Magnetococcales</taxon>
        <taxon>Magnetococcaceae</taxon>
        <taxon>Magnetococcus</taxon>
    </lineage>
</organism>
<dbReference type="CDD" id="cd12152">
    <property type="entry name" value="F1-ATPase_delta"/>
    <property type="match status" value="1"/>
</dbReference>
<keyword evidence="9" id="KW-0375">Hydrogen ion transport</keyword>
<dbReference type="GO" id="GO:0005524">
    <property type="term" value="F:ATP binding"/>
    <property type="evidence" value="ECO:0007669"/>
    <property type="project" value="UniProtKB-UniRule"/>
</dbReference>
<dbReference type="InterPro" id="IPR020546">
    <property type="entry name" value="ATP_synth_F1_dsu/esu_N"/>
</dbReference>
<keyword evidence="5 9" id="KW-0406">Ion transport</keyword>
<reference evidence="12" key="1">
    <citation type="submission" date="2015-04" db="EMBL/GenBank/DDBJ databases">
        <authorList>
            <person name="Syromyatnikov M.Y."/>
            <person name="Popov V.N."/>
        </authorList>
    </citation>
    <scope>NUCLEOTIDE SEQUENCE</scope>
    <source>
        <strain evidence="12">MO-1</strain>
    </source>
</reference>
<dbReference type="Gene3D" id="2.60.15.10">
    <property type="entry name" value="F0F1 ATP synthase delta/epsilon subunit, N-terminal"/>
    <property type="match status" value="1"/>
</dbReference>
<evidence type="ECO:0000313" key="12">
    <source>
        <dbReference type="EMBL" id="CRH07904.1"/>
    </source>
</evidence>
<dbReference type="InterPro" id="IPR001469">
    <property type="entry name" value="ATP_synth_F1_dsu/esu"/>
</dbReference>
<gene>
    <name evidence="9 12" type="primary">atpC</name>
    <name evidence="12" type="ORF">MAGMO_3775</name>
</gene>
<proteinExistence type="inferred from homology"/>
<evidence type="ECO:0000256" key="7">
    <source>
        <dbReference type="ARBA" id="ARBA00023196"/>
    </source>
</evidence>
<keyword evidence="4 9" id="KW-0813">Transport</keyword>
<evidence type="ECO:0000256" key="4">
    <source>
        <dbReference type="ARBA" id="ARBA00022448"/>
    </source>
</evidence>
<keyword evidence="9" id="KW-1003">Cell membrane</keyword>
<dbReference type="GO" id="GO:0046933">
    <property type="term" value="F:proton-transporting ATP synthase activity, rotational mechanism"/>
    <property type="evidence" value="ECO:0007669"/>
    <property type="project" value="UniProtKB-UniRule"/>
</dbReference>
<dbReference type="InterPro" id="IPR036771">
    <property type="entry name" value="ATPsynth_dsu/esu_N"/>
</dbReference>
<dbReference type="AlphaFoldDB" id="A0A1S7LP29"/>
<keyword evidence="8 9" id="KW-0066">ATP synthesis</keyword>
<dbReference type="NCBIfam" id="TIGR01216">
    <property type="entry name" value="ATP_synt_epsi"/>
    <property type="match status" value="1"/>
</dbReference>
<evidence type="ECO:0000256" key="10">
    <source>
        <dbReference type="RuleBase" id="RU003656"/>
    </source>
</evidence>
<evidence type="ECO:0000256" key="9">
    <source>
        <dbReference type="HAMAP-Rule" id="MF_00530"/>
    </source>
</evidence>
<dbReference type="EMBL" id="LO017727">
    <property type="protein sequence ID" value="CRH07904.1"/>
    <property type="molecule type" value="Genomic_DNA"/>
</dbReference>